<dbReference type="Gene3D" id="3.40.33.10">
    <property type="entry name" value="CAP"/>
    <property type="match status" value="1"/>
</dbReference>
<proteinExistence type="predicted"/>
<dbReference type="InterPro" id="IPR014044">
    <property type="entry name" value="CAP_dom"/>
</dbReference>
<protein>
    <recommendedName>
        <fullName evidence="3">SCP domain-containing protein</fullName>
    </recommendedName>
</protein>
<dbReference type="RefSeq" id="WP_148450607.1">
    <property type="nucleotide sequence ID" value="NZ_VSDO01000001.1"/>
</dbReference>
<dbReference type="Proteomes" id="UP000325218">
    <property type="component" value="Unassembled WGS sequence"/>
</dbReference>
<dbReference type="Pfam" id="PF00188">
    <property type="entry name" value="CAP"/>
    <property type="match status" value="1"/>
</dbReference>
<keyword evidence="5" id="KW-1185">Reference proteome</keyword>
<evidence type="ECO:0000259" key="3">
    <source>
        <dbReference type="Pfam" id="PF00188"/>
    </source>
</evidence>
<gene>
    <name evidence="4" type="ORF">FRY98_04960</name>
</gene>
<sequence length="238" mass="26088">MKSNRKNKLWMAGGLTAVLAAALILPNGASAQSYGNYTVNAQNTTTWKTYFYTIPWNEFYKQPSSEPQTAQPANPVQPAQPAKPVQPVQPAKPIEQTPSVKPTQPAQTQNGTAVDKSQFATQVITLVNQERAKQGLKPLSGDAALNKMALAKAQDMSQGNYFSHTSPTYGSPFDMMKQFGISYRYAGENIAMGQKTPTEVVNAWMNSEGHRANILSPNFTLIGVGYYNGYWAQEFVGR</sequence>
<feature type="region of interest" description="Disordered" evidence="1">
    <location>
        <begin position="62"/>
        <end position="113"/>
    </location>
</feature>
<feature type="signal peptide" evidence="2">
    <location>
        <begin position="1"/>
        <end position="31"/>
    </location>
</feature>
<dbReference type="SUPFAM" id="SSF55797">
    <property type="entry name" value="PR-1-like"/>
    <property type="match status" value="1"/>
</dbReference>
<feature type="domain" description="SCP" evidence="3">
    <location>
        <begin position="125"/>
        <end position="230"/>
    </location>
</feature>
<reference evidence="4 5" key="1">
    <citation type="submission" date="2019-08" db="EMBL/GenBank/DDBJ databases">
        <title>Genome sequencing of Paenibacillus faecis DSM 23593(T).</title>
        <authorList>
            <person name="Kook J.-K."/>
            <person name="Park S.-N."/>
            <person name="Lim Y.K."/>
        </authorList>
    </citation>
    <scope>NUCLEOTIDE SEQUENCE [LARGE SCALE GENOMIC DNA]</scope>
    <source>
        <strain evidence="4 5">DSM 23593</strain>
    </source>
</reference>
<dbReference type="InterPro" id="IPR035940">
    <property type="entry name" value="CAP_sf"/>
</dbReference>
<feature type="chain" id="PRO_5022829237" description="SCP domain-containing protein" evidence="2">
    <location>
        <begin position="32"/>
        <end position="238"/>
    </location>
</feature>
<dbReference type="EMBL" id="VSDO01000001">
    <property type="protein sequence ID" value="TYA15015.1"/>
    <property type="molecule type" value="Genomic_DNA"/>
</dbReference>
<evidence type="ECO:0000256" key="2">
    <source>
        <dbReference type="SAM" id="SignalP"/>
    </source>
</evidence>
<feature type="compositionally biased region" description="Polar residues" evidence="1">
    <location>
        <begin position="96"/>
        <end position="112"/>
    </location>
</feature>
<keyword evidence="2" id="KW-0732">Signal</keyword>
<dbReference type="OrthoDB" id="9783944at2"/>
<dbReference type="AlphaFoldDB" id="A0A5D0D363"/>
<dbReference type="NCBIfam" id="TIGR02909">
    <property type="entry name" value="spore_YkwD"/>
    <property type="match status" value="1"/>
</dbReference>
<evidence type="ECO:0000313" key="4">
    <source>
        <dbReference type="EMBL" id="TYA15015.1"/>
    </source>
</evidence>
<feature type="compositionally biased region" description="Low complexity" evidence="1">
    <location>
        <begin position="67"/>
        <end position="93"/>
    </location>
</feature>
<dbReference type="CDD" id="cd05379">
    <property type="entry name" value="CAP_bacterial"/>
    <property type="match status" value="1"/>
</dbReference>
<name>A0A5D0D363_9BACL</name>
<evidence type="ECO:0000313" key="5">
    <source>
        <dbReference type="Proteomes" id="UP000325218"/>
    </source>
</evidence>
<dbReference type="PANTHER" id="PTHR31157:SF1">
    <property type="entry name" value="SCP DOMAIN-CONTAINING PROTEIN"/>
    <property type="match status" value="1"/>
</dbReference>
<accession>A0A5D0D363</accession>
<dbReference type="InterPro" id="IPR014258">
    <property type="entry name" value="CAP_domain_YkwD-like"/>
</dbReference>
<evidence type="ECO:0000256" key="1">
    <source>
        <dbReference type="SAM" id="MobiDB-lite"/>
    </source>
</evidence>
<comment type="caution">
    <text evidence="4">The sequence shown here is derived from an EMBL/GenBank/DDBJ whole genome shotgun (WGS) entry which is preliminary data.</text>
</comment>
<dbReference type="PANTHER" id="PTHR31157">
    <property type="entry name" value="SCP DOMAIN-CONTAINING PROTEIN"/>
    <property type="match status" value="1"/>
</dbReference>
<organism evidence="4 5">
    <name type="scientific">Paenibacillus faecis</name>
    <dbReference type="NCBI Taxonomy" id="862114"/>
    <lineage>
        <taxon>Bacteria</taxon>
        <taxon>Bacillati</taxon>
        <taxon>Bacillota</taxon>
        <taxon>Bacilli</taxon>
        <taxon>Bacillales</taxon>
        <taxon>Paenibacillaceae</taxon>
        <taxon>Paenibacillus</taxon>
    </lineage>
</organism>